<dbReference type="VEuPathDB" id="VectorBase:GAUT024112"/>
<protein>
    <submittedName>
        <fullName evidence="1">Uncharacterized protein</fullName>
    </submittedName>
</protein>
<dbReference type="Proteomes" id="UP000078200">
    <property type="component" value="Unassembled WGS sequence"/>
</dbReference>
<reference evidence="1" key="1">
    <citation type="submission" date="2020-05" db="UniProtKB">
        <authorList>
            <consortium name="EnsemblMetazoa"/>
        </authorList>
    </citation>
    <scope>IDENTIFICATION</scope>
    <source>
        <strain evidence="1">TTRI</strain>
    </source>
</reference>
<proteinExistence type="predicted"/>
<accession>A0A1A9V321</accession>
<sequence>MAVVGDFIATARVEGGSNICNPLIATAIATAIAIAIAAEIQPAICLNLHRHINEWHIWRLQGNMNVFDIYIFLQQLQLQAIANSAALYHKRYGTVAATTFQDATLFRIWLTAINSFPTLIQCFRMIFLKALNIEFELNPTSEEYWLEEFKRGRMSCEQHHNSRSNEMMKVLHVAH</sequence>
<dbReference type="EnsemblMetazoa" id="GAUT024112-RA">
    <property type="protein sequence ID" value="GAUT024112-PA"/>
    <property type="gene ID" value="GAUT024112"/>
</dbReference>
<evidence type="ECO:0000313" key="1">
    <source>
        <dbReference type="EnsemblMetazoa" id="GAUT024112-PA"/>
    </source>
</evidence>
<organism evidence="1 2">
    <name type="scientific">Glossina austeni</name>
    <name type="common">Savannah tsetse fly</name>
    <dbReference type="NCBI Taxonomy" id="7395"/>
    <lineage>
        <taxon>Eukaryota</taxon>
        <taxon>Metazoa</taxon>
        <taxon>Ecdysozoa</taxon>
        <taxon>Arthropoda</taxon>
        <taxon>Hexapoda</taxon>
        <taxon>Insecta</taxon>
        <taxon>Pterygota</taxon>
        <taxon>Neoptera</taxon>
        <taxon>Endopterygota</taxon>
        <taxon>Diptera</taxon>
        <taxon>Brachycera</taxon>
        <taxon>Muscomorpha</taxon>
        <taxon>Hippoboscoidea</taxon>
        <taxon>Glossinidae</taxon>
        <taxon>Glossina</taxon>
    </lineage>
</organism>
<evidence type="ECO:0000313" key="2">
    <source>
        <dbReference type="Proteomes" id="UP000078200"/>
    </source>
</evidence>
<name>A0A1A9V321_GLOAU</name>
<keyword evidence="2" id="KW-1185">Reference proteome</keyword>
<dbReference type="AlphaFoldDB" id="A0A1A9V321"/>